<organism evidence="1 2">
    <name type="scientific">Butyrivibrio hungatei DSM 14810</name>
    <dbReference type="NCBI Taxonomy" id="1121132"/>
    <lineage>
        <taxon>Bacteria</taxon>
        <taxon>Bacillati</taxon>
        <taxon>Bacillota</taxon>
        <taxon>Clostridia</taxon>
        <taxon>Lachnospirales</taxon>
        <taxon>Lachnospiraceae</taxon>
        <taxon>Butyrivibrio</taxon>
    </lineage>
</organism>
<dbReference type="Proteomes" id="UP000184097">
    <property type="component" value="Unassembled WGS sequence"/>
</dbReference>
<protein>
    <submittedName>
        <fullName evidence="1">Uncharacterized protein</fullName>
    </submittedName>
</protein>
<dbReference type="RefSeq" id="WP_083572592.1">
    <property type="nucleotide sequence ID" value="NZ_FRDH01000003.1"/>
</dbReference>
<dbReference type="EMBL" id="FRDH01000003">
    <property type="protein sequence ID" value="SHN48969.1"/>
    <property type="molecule type" value="Genomic_DNA"/>
</dbReference>
<name>A0A1M7RRT6_9FIRM</name>
<dbReference type="AlphaFoldDB" id="A0A1M7RRT6"/>
<gene>
    <name evidence="1" type="ORF">SAMN02745247_00207</name>
</gene>
<evidence type="ECO:0000313" key="2">
    <source>
        <dbReference type="Proteomes" id="UP000184097"/>
    </source>
</evidence>
<accession>A0A1M7RRT6</accession>
<sequence length="115" mass="13325">MLRKYRIISVGSKKRLLIDFEDEKYEILSIFLESDVIPFEEWVKERFSKVLSGESQYEEVNGNVCGAEINSQTTKISDNLAYDGEGASCIVDTKELYEIIVEWCEKVKEFLDENP</sequence>
<reference evidence="1 2" key="1">
    <citation type="submission" date="2016-12" db="EMBL/GenBank/DDBJ databases">
        <authorList>
            <person name="Song W.-J."/>
            <person name="Kurnit D.M."/>
        </authorList>
    </citation>
    <scope>NUCLEOTIDE SEQUENCE [LARGE SCALE GENOMIC DNA]</scope>
    <source>
        <strain evidence="1 2">DSM 14810</strain>
    </source>
</reference>
<evidence type="ECO:0000313" key="1">
    <source>
        <dbReference type="EMBL" id="SHN48969.1"/>
    </source>
</evidence>
<proteinExistence type="predicted"/>